<dbReference type="InterPro" id="IPR003416">
    <property type="entry name" value="MgtC/SapB/SrpB/YhiD_fam"/>
</dbReference>
<evidence type="ECO:0000256" key="1">
    <source>
        <dbReference type="ARBA" id="ARBA00004651"/>
    </source>
</evidence>
<gene>
    <name evidence="9" type="ORF">BLM47_06000</name>
</gene>
<dbReference type="AlphaFoldDB" id="A0A2A6E005"/>
<dbReference type="GO" id="GO:0005886">
    <property type="term" value="C:plasma membrane"/>
    <property type="evidence" value="ECO:0007669"/>
    <property type="project" value="UniProtKB-SubCell"/>
</dbReference>
<evidence type="ECO:0000313" key="10">
    <source>
        <dbReference type="Proteomes" id="UP000243688"/>
    </source>
</evidence>
<keyword evidence="3" id="KW-1003">Cell membrane</keyword>
<feature type="transmembrane region" description="Helical" evidence="7">
    <location>
        <begin position="40"/>
        <end position="60"/>
    </location>
</feature>
<feature type="transmembrane region" description="Helical" evidence="7">
    <location>
        <begin position="122"/>
        <end position="140"/>
    </location>
</feature>
<dbReference type="EMBL" id="MOXJ01000011">
    <property type="protein sequence ID" value="PDO10648.1"/>
    <property type="molecule type" value="Genomic_DNA"/>
</dbReference>
<evidence type="ECO:0000256" key="5">
    <source>
        <dbReference type="ARBA" id="ARBA00022989"/>
    </source>
</evidence>
<comment type="subcellular location">
    <subcellularLocation>
        <location evidence="1">Cell membrane</location>
        <topology evidence="1">Multi-pass membrane protein</topology>
    </subcellularLocation>
</comment>
<feature type="transmembrane region" description="Helical" evidence="7">
    <location>
        <begin position="72"/>
        <end position="92"/>
    </location>
</feature>
<dbReference type="Pfam" id="PF02308">
    <property type="entry name" value="MgtC"/>
    <property type="match status" value="1"/>
</dbReference>
<accession>A0A2A6E005</accession>
<keyword evidence="6 7" id="KW-0472">Membrane</keyword>
<reference evidence="9 10" key="1">
    <citation type="submission" date="2016-12" db="EMBL/GenBank/DDBJ databases">
        <title>Candidatus Reconcilibacillus cellulovorans genome.</title>
        <authorList>
            <person name="Kolinko S."/>
            <person name="Wu Y.-W."/>
            <person name="Tachea F."/>
            <person name="Denzel E."/>
            <person name="Hiras J."/>
            <person name="Baecker N."/>
            <person name="Chan L.J."/>
            <person name="Eichorst S.A."/>
            <person name="Frey D."/>
            <person name="Adams P.D."/>
            <person name="Pray T."/>
            <person name="Tanjore D."/>
            <person name="Petzold C.J."/>
            <person name="Gladden J.M."/>
            <person name="Simmons B.A."/>
            <person name="Singer S.W."/>
        </authorList>
    </citation>
    <scope>NUCLEOTIDE SEQUENCE [LARGE SCALE GENOMIC DNA]</scope>
    <source>
        <strain evidence="9">JTherm</strain>
    </source>
</reference>
<name>A0A2A6E005_9BACL</name>
<comment type="similarity">
    <text evidence="2">Belongs to the MgtC/SapB family.</text>
</comment>
<keyword evidence="5 7" id="KW-1133">Transmembrane helix</keyword>
<dbReference type="InterPro" id="IPR049177">
    <property type="entry name" value="MgtC_SapB_SrpB_YhiD_N"/>
</dbReference>
<dbReference type="Proteomes" id="UP000243688">
    <property type="component" value="Unassembled WGS sequence"/>
</dbReference>
<protein>
    <recommendedName>
        <fullName evidence="8">MgtC/SapB/SrpB/YhiD N-terminal domain-containing protein</fullName>
    </recommendedName>
</protein>
<evidence type="ECO:0000256" key="7">
    <source>
        <dbReference type="SAM" id="Phobius"/>
    </source>
</evidence>
<organism evidence="9 10">
    <name type="scientific">Candidatus Reconcilbacillus cellulovorans</name>
    <dbReference type="NCBI Taxonomy" id="1906605"/>
    <lineage>
        <taxon>Bacteria</taxon>
        <taxon>Bacillati</taxon>
        <taxon>Bacillota</taxon>
        <taxon>Bacilli</taxon>
        <taxon>Bacillales</taxon>
        <taxon>Paenibacillaceae</taxon>
        <taxon>Candidatus Reconcilbacillus</taxon>
    </lineage>
</organism>
<evidence type="ECO:0000256" key="6">
    <source>
        <dbReference type="ARBA" id="ARBA00023136"/>
    </source>
</evidence>
<evidence type="ECO:0000256" key="2">
    <source>
        <dbReference type="ARBA" id="ARBA00009298"/>
    </source>
</evidence>
<evidence type="ECO:0000256" key="3">
    <source>
        <dbReference type="ARBA" id="ARBA00022475"/>
    </source>
</evidence>
<dbReference type="PRINTS" id="PR01837">
    <property type="entry name" value="MGTCSAPBPROT"/>
</dbReference>
<evidence type="ECO:0000259" key="8">
    <source>
        <dbReference type="Pfam" id="PF02308"/>
    </source>
</evidence>
<evidence type="ECO:0000256" key="4">
    <source>
        <dbReference type="ARBA" id="ARBA00022692"/>
    </source>
</evidence>
<proteinExistence type="inferred from homology"/>
<evidence type="ECO:0000313" key="9">
    <source>
        <dbReference type="EMBL" id="PDO10648.1"/>
    </source>
</evidence>
<comment type="caution">
    <text evidence="9">The sequence shown here is derived from an EMBL/GenBank/DDBJ whole genome shotgun (WGS) entry which is preliminary data.</text>
</comment>
<feature type="domain" description="MgtC/SapB/SrpB/YhiD N-terminal" evidence="8">
    <location>
        <begin position="15"/>
        <end position="144"/>
    </location>
</feature>
<dbReference type="PANTHER" id="PTHR33778:SF1">
    <property type="entry name" value="MAGNESIUM TRANSPORTER YHID-RELATED"/>
    <property type="match status" value="1"/>
</dbReference>
<keyword evidence="4 7" id="KW-0812">Transmembrane</keyword>
<sequence>MNVWDIHPGELTVRLLAAAALGGLIGLEREWNNHPAGFRTHIMVSLGSALVMVLSIYGFSEFAAEPNVRMDPARLAAQVISGIGFLGAGAILRTGPFVSGLTTAASIWVVSGIGLAAGAGMYYAAFLATGLAFVSLFFLNKWEKLWKRGREEYEITVRIAAGAGGIGEIAEALPERGMIVRHMVVLPEEHGVSLRFVAMFDRPQTVRCFLDRLSEKDGVRSVDVRRGTKSNGEFSIPAAARSGVFRSRRG</sequence>
<dbReference type="PANTHER" id="PTHR33778">
    <property type="entry name" value="PROTEIN MGTC"/>
    <property type="match status" value="1"/>
</dbReference>